<reference evidence="2 3" key="1">
    <citation type="submission" date="2015-06" db="EMBL/GenBank/DDBJ databases">
        <title>Improved classification and identification of acetic acid bacteria using matrix-assisted laser desorption/ionization time-of-flight mass spectrometry; Gluconobacter nephelii and Gluconobacter uchimurae are later heterotypic synonyms of Gluconobacter japonicus and Gluconobacter oxydans, respectively.</title>
        <authorList>
            <person name="Li L."/>
            <person name="Cleenwerck I."/>
            <person name="De Vuyst L."/>
            <person name="Vandamme P."/>
        </authorList>
    </citation>
    <scope>NUCLEOTIDE SEQUENCE [LARGE SCALE GENOMIC DNA]</scope>
    <source>
        <strain evidence="2 3">LMG 1625</strain>
    </source>
</reference>
<dbReference type="Proteomes" id="UP000075473">
    <property type="component" value="Unassembled WGS sequence"/>
</dbReference>
<accession>A0A149QC79</accession>
<evidence type="ECO:0000313" key="3">
    <source>
        <dbReference type="Proteomes" id="UP000075473"/>
    </source>
</evidence>
<organism evidence="2 3">
    <name type="scientific">Acetobacter cerevisiae</name>
    <dbReference type="NCBI Taxonomy" id="178900"/>
    <lineage>
        <taxon>Bacteria</taxon>
        <taxon>Pseudomonadati</taxon>
        <taxon>Pseudomonadota</taxon>
        <taxon>Alphaproteobacteria</taxon>
        <taxon>Acetobacterales</taxon>
        <taxon>Acetobacteraceae</taxon>
        <taxon>Acetobacter</taxon>
    </lineage>
</organism>
<dbReference type="AlphaFoldDB" id="A0A149QC79"/>
<gene>
    <name evidence="2" type="ORF">AD928_06595</name>
</gene>
<proteinExistence type="predicted"/>
<dbReference type="PATRIC" id="fig|178900.5.peg.1078"/>
<dbReference type="EMBL" id="LHZA01000138">
    <property type="protein sequence ID" value="KXU94929.1"/>
    <property type="molecule type" value="Genomic_DNA"/>
</dbReference>
<feature type="compositionally biased region" description="Basic and acidic residues" evidence="1">
    <location>
        <begin position="87"/>
        <end position="99"/>
    </location>
</feature>
<comment type="caution">
    <text evidence="2">The sequence shown here is derived from an EMBL/GenBank/DDBJ whole genome shotgun (WGS) entry which is preliminary data.</text>
</comment>
<protein>
    <submittedName>
        <fullName evidence="2">Uncharacterized protein</fullName>
    </submittedName>
</protein>
<feature type="region of interest" description="Disordered" evidence="1">
    <location>
        <begin position="50"/>
        <end position="99"/>
    </location>
</feature>
<evidence type="ECO:0000313" key="2">
    <source>
        <dbReference type="EMBL" id="KXU94929.1"/>
    </source>
</evidence>
<name>A0A149QC79_9PROT</name>
<evidence type="ECO:0000256" key="1">
    <source>
        <dbReference type="SAM" id="MobiDB-lite"/>
    </source>
</evidence>
<sequence>MQRATQLLPILQKGAAAFLLRLKSLREVFAPALAASALVVSAQNAGAQMRSSAASSAGAAPGSTPRVTLAPGTAQATSSSARAVQGRLEKPQMNRMPDSRLTRFLTVSARWAPVA</sequence>
<feature type="compositionally biased region" description="Low complexity" evidence="1">
    <location>
        <begin position="50"/>
        <end position="63"/>
    </location>
</feature>